<dbReference type="OrthoDB" id="7787442at2759"/>
<evidence type="ECO:0008006" key="3">
    <source>
        <dbReference type="Google" id="ProtNLM"/>
    </source>
</evidence>
<name>A0A8X6UCN0_NEPPI</name>
<dbReference type="EMBL" id="BMAW01126608">
    <property type="protein sequence ID" value="GFU17559.1"/>
    <property type="molecule type" value="Genomic_DNA"/>
</dbReference>
<protein>
    <recommendedName>
        <fullName evidence="3">Transposase</fullName>
    </recommendedName>
</protein>
<organism evidence="1 2">
    <name type="scientific">Nephila pilipes</name>
    <name type="common">Giant wood spider</name>
    <name type="synonym">Nephila maculata</name>
    <dbReference type="NCBI Taxonomy" id="299642"/>
    <lineage>
        <taxon>Eukaryota</taxon>
        <taxon>Metazoa</taxon>
        <taxon>Ecdysozoa</taxon>
        <taxon>Arthropoda</taxon>
        <taxon>Chelicerata</taxon>
        <taxon>Arachnida</taxon>
        <taxon>Araneae</taxon>
        <taxon>Araneomorphae</taxon>
        <taxon>Entelegynae</taxon>
        <taxon>Araneoidea</taxon>
        <taxon>Nephilidae</taxon>
        <taxon>Nephila</taxon>
    </lineage>
</organism>
<accession>A0A8X6UCN0</accession>
<dbReference type="Gene3D" id="3.30.420.10">
    <property type="entry name" value="Ribonuclease H-like superfamily/Ribonuclease H"/>
    <property type="match status" value="1"/>
</dbReference>
<proteinExistence type="predicted"/>
<evidence type="ECO:0000313" key="1">
    <source>
        <dbReference type="EMBL" id="GFU17559.1"/>
    </source>
</evidence>
<dbReference type="GO" id="GO:0003676">
    <property type="term" value="F:nucleic acid binding"/>
    <property type="evidence" value="ECO:0007669"/>
    <property type="project" value="InterPro"/>
</dbReference>
<gene>
    <name evidence="1" type="primary">X975_13968</name>
    <name evidence="1" type="ORF">NPIL_260071</name>
</gene>
<dbReference type="PANTHER" id="PTHR47326">
    <property type="entry name" value="TRANSPOSABLE ELEMENT TC3 TRANSPOSASE-LIKE PROTEIN"/>
    <property type="match status" value="1"/>
</dbReference>
<comment type="caution">
    <text evidence="1">The sequence shown here is derived from an EMBL/GenBank/DDBJ whole genome shotgun (WGS) entry which is preliminary data.</text>
</comment>
<evidence type="ECO:0000313" key="2">
    <source>
        <dbReference type="Proteomes" id="UP000887013"/>
    </source>
</evidence>
<keyword evidence="2" id="KW-1185">Reference proteome</keyword>
<dbReference type="InterPro" id="IPR036397">
    <property type="entry name" value="RNaseH_sf"/>
</dbReference>
<sequence>MHSPKVTVWCGSTGSFIIEPLFFETQRPVNGWKTVTANAQRYLTLLLQKDVTCLLEKDVLSTVTFMQDGATSHTANPVKEFSIQTFGEKGIVSKCCKFPWHPRSPDLTPADFRLWGYLKSRVYQFRPSNLSELKDVIRRELSCIQPDILRSAVAGFVTRLKCVILCGGGHVEHILL</sequence>
<dbReference type="AlphaFoldDB" id="A0A8X6UCN0"/>
<dbReference type="PANTHER" id="PTHR47326:SF1">
    <property type="entry name" value="HTH PSQ-TYPE DOMAIN-CONTAINING PROTEIN"/>
    <property type="match status" value="1"/>
</dbReference>
<dbReference type="Proteomes" id="UP000887013">
    <property type="component" value="Unassembled WGS sequence"/>
</dbReference>
<reference evidence="1" key="1">
    <citation type="submission" date="2020-08" db="EMBL/GenBank/DDBJ databases">
        <title>Multicomponent nature underlies the extraordinary mechanical properties of spider dragline silk.</title>
        <authorList>
            <person name="Kono N."/>
            <person name="Nakamura H."/>
            <person name="Mori M."/>
            <person name="Yoshida Y."/>
            <person name="Ohtoshi R."/>
            <person name="Malay A.D."/>
            <person name="Moran D.A.P."/>
            <person name="Tomita M."/>
            <person name="Numata K."/>
            <person name="Arakawa K."/>
        </authorList>
    </citation>
    <scope>NUCLEOTIDE SEQUENCE</scope>
</reference>